<name>A0A811S0C7_9POAL</name>
<dbReference type="PANTHER" id="PTHR12903">
    <property type="entry name" value="MITOCHONDRIAL RIBOSOMAL PROTEIN L24"/>
    <property type="match status" value="1"/>
</dbReference>
<dbReference type="CDD" id="cd06089">
    <property type="entry name" value="KOW_RPL26"/>
    <property type="match status" value="1"/>
</dbReference>
<keyword evidence="8" id="KW-1185">Reference proteome</keyword>
<dbReference type="Pfam" id="PF00467">
    <property type="entry name" value="KOW"/>
    <property type="match status" value="1"/>
</dbReference>
<dbReference type="GO" id="GO:1990904">
    <property type="term" value="C:ribonucleoprotein complex"/>
    <property type="evidence" value="ECO:0007669"/>
    <property type="project" value="UniProtKB-KW"/>
</dbReference>
<dbReference type="SUPFAM" id="SSF50104">
    <property type="entry name" value="Translation proteins SH3-like domain"/>
    <property type="match status" value="1"/>
</dbReference>
<comment type="similarity">
    <text evidence="1 4">Belongs to the universal ribosomal protein uL24 family.</text>
</comment>
<feature type="domain" description="Cathepsin propeptide inhibitor" evidence="6">
    <location>
        <begin position="214"/>
        <end position="260"/>
    </location>
</feature>
<dbReference type="InterPro" id="IPR003256">
    <property type="entry name" value="Ribosomal_uL24"/>
</dbReference>
<dbReference type="InterPro" id="IPR005825">
    <property type="entry name" value="Ribosomal_uL24_CS"/>
</dbReference>
<evidence type="ECO:0000256" key="4">
    <source>
        <dbReference type="RuleBase" id="RU003477"/>
    </source>
</evidence>
<evidence type="ECO:0000259" key="6">
    <source>
        <dbReference type="SMART" id="SM00848"/>
    </source>
</evidence>
<dbReference type="InterPro" id="IPR057264">
    <property type="entry name" value="Ribosomal_uL24_C"/>
</dbReference>
<sequence length="310" mass="34975">MAGMASLQGAMAALSVSAPGAASTSSFWGNRLDTYSAPQPGVRFMVKICPIEMRLKRWERKKCKPNSLPVLHKMHVRIGDTVQVIAGREKGKVGEVTRLFKHNSTVIVKDLNLKSKHKKGTDDEPGEIVMIEGPIHSSNVMLYSKEKSVASRVGHKFLEDGTKVRYLVKTGEVIDSVEKWVKMMRRSTALKAAAYMSIMSYWERSEEEETHRMFVEWMAKCNKTYNSTGEEEHRYAVFKENFRRRGPVLNIFGDWTDEELHAWHSGGCLGEGDLAEQQKASFLHVRCKPATYHLHQAGKINQNRGCSASS</sequence>
<dbReference type="Pfam" id="PF17136">
    <property type="entry name" value="ribosomal_L24"/>
    <property type="match status" value="1"/>
</dbReference>
<organism evidence="7 8">
    <name type="scientific">Miscanthus lutarioriparius</name>
    <dbReference type="NCBI Taxonomy" id="422564"/>
    <lineage>
        <taxon>Eukaryota</taxon>
        <taxon>Viridiplantae</taxon>
        <taxon>Streptophyta</taxon>
        <taxon>Embryophyta</taxon>
        <taxon>Tracheophyta</taxon>
        <taxon>Spermatophyta</taxon>
        <taxon>Magnoliopsida</taxon>
        <taxon>Liliopsida</taxon>
        <taxon>Poales</taxon>
        <taxon>Poaceae</taxon>
        <taxon>PACMAD clade</taxon>
        <taxon>Panicoideae</taxon>
        <taxon>Andropogonodae</taxon>
        <taxon>Andropogoneae</taxon>
        <taxon>Saccharinae</taxon>
        <taxon>Miscanthus</taxon>
    </lineage>
</organism>
<dbReference type="PROSITE" id="PS01108">
    <property type="entry name" value="RIBOSOMAL_L24"/>
    <property type="match status" value="1"/>
</dbReference>
<proteinExistence type="inferred from homology"/>
<dbReference type="Gene3D" id="1.10.287.2250">
    <property type="match status" value="1"/>
</dbReference>
<evidence type="ECO:0000256" key="2">
    <source>
        <dbReference type="ARBA" id="ARBA00022980"/>
    </source>
</evidence>
<dbReference type="GO" id="GO:0003723">
    <property type="term" value="F:RNA binding"/>
    <property type="evidence" value="ECO:0007669"/>
    <property type="project" value="InterPro"/>
</dbReference>
<accession>A0A811S0C7</accession>
<dbReference type="Proteomes" id="UP000604825">
    <property type="component" value="Unassembled WGS sequence"/>
</dbReference>
<gene>
    <name evidence="7" type="ORF">NCGR_LOCUS59863</name>
</gene>
<dbReference type="OrthoDB" id="359154at2759"/>
<reference evidence="7" key="1">
    <citation type="submission" date="2020-10" db="EMBL/GenBank/DDBJ databases">
        <authorList>
            <person name="Han B."/>
            <person name="Lu T."/>
            <person name="Zhao Q."/>
            <person name="Huang X."/>
            <person name="Zhao Y."/>
        </authorList>
    </citation>
    <scope>NUCLEOTIDE SEQUENCE</scope>
</reference>
<dbReference type="InterPro" id="IPR013201">
    <property type="entry name" value="Prot_inhib_I29"/>
</dbReference>
<evidence type="ECO:0000256" key="1">
    <source>
        <dbReference type="ARBA" id="ARBA00010618"/>
    </source>
</evidence>
<dbReference type="Gene3D" id="2.30.30.30">
    <property type="match status" value="1"/>
</dbReference>
<dbReference type="InterPro" id="IPR008991">
    <property type="entry name" value="Translation_prot_SH3-like_sf"/>
</dbReference>
<dbReference type="GO" id="GO:0005840">
    <property type="term" value="C:ribosome"/>
    <property type="evidence" value="ECO:0007669"/>
    <property type="project" value="UniProtKB-KW"/>
</dbReference>
<dbReference type="SUPFAM" id="SSF54001">
    <property type="entry name" value="Cysteine proteinases"/>
    <property type="match status" value="1"/>
</dbReference>
<dbReference type="HAMAP" id="MF_01326_B">
    <property type="entry name" value="Ribosomal_uL24_B"/>
    <property type="match status" value="1"/>
</dbReference>
<dbReference type="EMBL" id="CAJGYO010000018">
    <property type="protein sequence ID" value="CAD6335765.1"/>
    <property type="molecule type" value="Genomic_DNA"/>
</dbReference>
<comment type="caution">
    <text evidence="7">The sequence shown here is derived from an EMBL/GenBank/DDBJ whole genome shotgun (WGS) entry which is preliminary data.</text>
</comment>
<keyword evidence="3 4" id="KW-0687">Ribonucleoprotein</keyword>
<dbReference type="InterPro" id="IPR005824">
    <property type="entry name" value="KOW"/>
</dbReference>
<evidence type="ECO:0000313" key="8">
    <source>
        <dbReference type="Proteomes" id="UP000604825"/>
    </source>
</evidence>
<dbReference type="GO" id="GO:0003735">
    <property type="term" value="F:structural constituent of ribosome"/>
    <property type="evidence" value="ECO:0007669"/>
    <property type="project" value="InterPro"/>
</dbReference>
<feature type="domain" description="KOW" evidence="5">
    <location>
        <begin position="75"/>
        <end position="102"/>
    </location>
</feature>
<protein>
    <recommendedName>
        <fullName evidence="9">KOW domain-containing protein</fullName>
    </recommendedName>
</protein>
<evidence type="ECO:0000259" key="5">
    <source>
        <dbReference type="SMART" id="SM00739"/>
    </source>
</evidence>
<dbReference type="SMART" id="SM00848">
    <property type="entry name" value="Inhibitor_I29"/>
    <property type="match status" value="1"/>
</dbReference>
<keyword evidence="2 4" id="KW-0689">Ribosomal protein</keyword>
<dbReference type="AlphaFoldDB" id="A0A811S0C7"/>
<evidence type="ECO:0000313" key="7">
    <source>
        <dbReference type="EMBL" id="CAD6335765.1"/>
    </source>
</evidence>
<dbReference type="Pfam" id="PF08246">
    <property type="entry name" value="Inhibitor_I29"/>
    <property type="match status" value="1"/>
</dbReference>
<evidence type="ECO:0000256" key="3">
    <source>
        <dbReference type="ARBA" id="ARBA00023274"/>
    </source>
</evidence>
<evidence type="ECO:0008006" key="9">
    <source>
        <dbReference type="Google" id="ProtNLM"/>
    </source>
</evidence>
<dbReference type="InterPro" id="IPR038765">
    <property type="entry name" value="Papain-like_cys_pep_sf"/>
</dbReference>
<dbReference type="InterPro" id="IPR014722">
    <property type="entry name" value="Rib_uL2_dom2"/>
</dbReference>
<dbReference type="InterPro" id="IPR041988">
    <property type="entry name" value="Ribosomal_uL24_KOW"/>
</dbReference>
<dbReference type="SMART" id="SM00739">
    <property type="entry name" value="KOW"/>
    <property type="match status" value="1"/>
</dbReference>
<dbReference type="GO" id="GO:0006412">
    <property type="term" value="P:translation"/>
    <property type="evidence" value="ECO:0007669"/>
    <property type="project" value="InterPro"/>
</dbReference>
<dbReference type="NCBIfam" id="TIGR01079">
    <property type="entry name" value="rplX_bact"/>
    <property type="match status" value="1"/>
</dbReference>